<evidence type="ECO:0000256" key="1">
    <source>
        <dbReference type="ARBA" id="ARBA00011054"/>
    </source>
</evidence>
<organism evidence="8 9">
    <name type="scientific">Oikopleura dioica</name>
    <name type="common">Tunicate</name>
    <dbReference type="NCBI Taxonomy" id="34765"/>
    <lineage>
        <taxon>Eukaryota</taxon>
        <taxon>Metazoa</taxon>
        <taxon>Chordata</taxon>
        <taxon>Tunicata</taxon>
        <taxon>Appendicularia</taxon>
        <taxon>Copelata</taxon>
        <taxon>Oikopleuridae</taxon>
        <taxon>Oikopleura</taxon>
    </lineage>
</organism>
<keyword evidence="3" id="KW-0547">Nucleotide-binding</keyword>
<comment type="similarity">
    <text evidence="1">Belongs to the ABC transporter superfamily. ABCF family. EF3 subfamily.</text>
</comment>
<keyword evidence="9" id="KW-1185">Reference proteome</keyword>
<dbReference type="InterPro" id="IPR032781">
    <property type="entry name" value="ABC_tran_Xtn"/>
</dbReference>
<feature type="compositionally biased region" description="Acidic residues" evidence="6">
    <location>
        <begin position="234"/>
        <end position="249"/>
    </location>
</feature>
<dbReference type="PROSITE" id="PS50893">
    <property type="entry name" value="ABC_TRANSPORTER_2"/>
    <property type="match status" value="2"/>
</dbReference>
<feature type="domain" description="ABC transporter" evidence="7">
    <location>
        <begin position="403"/>
        <end position="654"/>
    </location>
</feature>
<feature type="compositionally biased region" description="Acidic residues" evidence="6">
    <location>
        <begin position="110"/>
        <end position="122"/>
    </location>
</feature>
<reference evidence="8 9" key="1">
    <citation type="submission" date="2021-04" db="EMBL/GenBank/DDBJ databases">
        <authorList>
            <person name="Bliznina A."/>
        </authorList>
    </citation>
    <scope>NUCLEOTIDE SEQUENCE [LARGE SCALE GENOMIC DNA]</scope>
</reference>
<feature type="region of interest" description="Disordered" evidence="6">
    <location>
        <begin position="1"/>
        <end position="326"/>
    </location>
</feature>
<dbReference type="SUPFAM" id="SSF52540">
    <property type="entry name" value="P-loop containing nucleoside triphosphate hydrolases"/>
    <property type="match status" value="2"/>
</dbReference>
<evidence type="ECO:0000256" key="4">
    <source>
        <dbReference type="ARBA" id="ARBA00022840"/>
    </source>
</evidence>
<feature type="compositionally biased region" description="Acidic residues" evidence="6">
    <location>
        <begin position="70"/>
        <end position="85"/>
    </location>
</feature>
<feature type="coiled-coil region" evidence="5">
    <location>
        <begin position="327"/>
        <end position="361"/>
    </location>
</feature>
<feature type="compositionally biased region" description="Basic residues" evidence="6">
    <location>
        <begin position="190"/>
        <end position="199"/>
    </location>
</feature>
<keyword evidence="4" id="KW-0067">ATP-binding</keyword>
<dbReference type="CDD" id="cd03221">
    <property type="entry name" value="ABCF_EF-3"/>
    <property type="match status" value="2"/>
</dbReference>
<dbReference type="PANTHER" id="PTHR19211">
    <property type="entry name" value="ATP-BINDING TRANSPORT PROTEIN-RELATED"/>
    <property type="match status" value="1"/>
</dbReference>
<sequence>MAKGKKGKKNQQDEDAEWDRLEKEAAAKKAAAASSTGGGDAEPQMSKSQMKKLKREAKKGNKQQGFAQLEVEDEEPEIEESEEDIPAPLPAKGKKNKKNKKKGGFAALDLSDEEEEEEEEEIVSPPPQKKGGKKNKGKGAKGGFAALEMSEESEEEVSEAESEEEVKPQKDKKGKKGKNREPSPEPELKSKKKGKKGKRSPTPEPEPEPEPVVESKSSKKKDKKSKKKSKWEELAEPEPEPEAEPEPEPEPEKKSSKKDKKKDKKSKKSAFEQLADEMDEEEVEDVVEEMEDLSISKKKKRGGKKNADNDSRDIAGDAEDHDGLIYFDAEEEKLRKKEAEAEKRRAEAEEAMKTMTRKEKKKFLAKMALEDELRKIEENTANMGSFAVSQQESAGKEVEGDDIKIDNFSISAGGRELFKDAKLKITAGRRYGLVGPNGRGKTTLLRHIGNRALRIPKHIDTLYCEQEVKADETPAIEAVLSSDVKRTELIAEQKRIQARLERGDTSVLERLQEIDEELIAIGAESAEGRARRILSGLGFTKKMQARATKDFSGGWRMRVSLARALFIEPTLLLLDEPTNHLDLNAVIWLDNYLCGWKKTLLVVSHDAGFLDNICTDIMHLENKKLVYYKGNYSQFQCMHEQHMKEMQKAYEKQQKNIKASKAKGQSKAKAETKAREALTKKQAKNRAKLAGNMESSQDTQTELIERPKEYSVKFRFPEVQNLNPPILGLYDAYFGYPGQKPLFKNVNFGIDMGSRISIVGPNGVGKSTFLKLLIGEEQPTDGEMKKSHRVRIGYYSQHSAEQLDLNKSPAEYLVSKFSADDDLKITTQQARKHLGSVGLESHAHTIPNRDLSGGQKSRVALAELIIMAPDIIILDEPTNNLDLESIDALGEAINEYEGGVVIVSHDSRLICETECQLWVVEEQTINEIDGDFDDYREEILKELGEEINALGATGDNRDDSDSYSD</sequence>
<name>A0ABN7S4Z6_OIKDI</name>
<feature type="compositionally biased region" description="Basic residues" evidence="6">
    <location>
        <begin position="255"/>
        <end position="268"/>
    </location>
</feature>
<feature type="compositionally biased region" description="Acidic residues" evidence="6">
    <location>
        <begin position="149"/>
        <end position="164"/>
    </location>
</feature>
<dbReference type="Pfam" id="PF12848">
    <property type="entry name" value="ABC_tran_Xtn"/>
    <property type="match status" value="1"/>
</dbReference>
<evidence type="ECO:0000256" key="2">
    <source>
        <dbReference type="ARBA" id="ARBA00022737"/>
    </source>
</evidence>
<keyword evidence="2" id="KW-0677">Repeat</keyword>
<dbReference type="Pfam" id="PF00005">
    <property type="entry name" value="ABC_tran"/>
    <property type="match status" value="2"/>
</dbReference>
<dbReference type="SMART" id="SM00382">
    <property type="entry name" value="AAA"/>
    <property type="match status" value="2"/>
</dbReference>
<feature type="domain" description="ABC transporter" evidence="7">
    <location>
        <begin position="727"/>
        <end position="947"/>
    </location>
</feature>
<feature type="compositionally biased region" description="Basic residues" evidence="6">
    <location>
        <begin position="92"/>
        <end position="103"/>
    </location>
</feature>
<dbReference type="EMBL" id="OU015568">
    <property type="protein sequence ID" value="CAG5090638.1"/>
    <property type="molecule type" value="Genomic_DNA"/>
</dbReference>
<feature type="compositionally biased region" description="Basic and acidic residues" evidence="6">
    <location>
        <begin position="668"/>
        <end position="679"/>
    </location>
</feature>
<feature type="compositionally biased region" description="Basic residues" evidence="6">
    <location>
        <begin position="49"/>
        <end position="61"/>
    </location>
</feature>
<evidence type="ECO:0000313" key="8">
    <source>
        <dbReference type="EMBL" id="CAG5090638.1"/>
    </source>
</evidence>
<dbReference type="Gene3D" id="3.40.50.300">
    <property type="entry name" value="P-loop containing nucleotide triphosphate hydrolases"/>
    <property type="match status" value="2"/>
</dbReference>
<dbReference type="Proteomes" id="UP001158576">
    <property type="component" value="Chromosome PAR"/>
</dbReference>
<evidence type="ECO:0000259" key="7">
    <source>
        <dbReference type="PROSITE" id="PS50893"/>
    </source>
</evidence>
<dbReference type="InterPro" id="IPR050611">
    <property type="entry name" value="ABCF"/>
</dbReference>
<feature type="compositionally biased region" description="Basic residues" evidence="6">
    <location>
        <begin position="130"/>
        <end position="139"/>
    </location>
</feature>
<feature type="compositionally biased region" description="Basic residues" evidence="6">
    <location>
        <begin position="218"/>
        <end position="229"/>
    </location>
</feature>
<dbReference type="PANTHER" id="PTHR19211:SF14">
    <property type="entry name" value="ATP-BINDING CASSETTE SUB-FAMILY F MEMBER 1"/>
    <property type="match status" value="1"/>
</dbReference>
<feature type="compositionally biased region" description="Basic and acidic residues" evidence="6">
    <location>
        <begin position="305"/>
        <end position="315"/>
    </location>
</feature>
<dbReference type="InterPro" id="IPR017871">
    <property type="entry name" value="ABC_transporter-like_CS"/>
</dbReference>
<accession>A0ABN7S4Z6</accession>
<gene>
    <name evidence="8" type="ORF">OKIOD_LOCUS4230</name>
</gene>
<evidence type="ECO:0000256" key="6">
    <source>
        <dbReference type="SAM" id="MobiDB-lite"/>
    </source>
</evidence>
<dbReference type="InterPro" id="IPR003439">
    <property type="entry name" value="ABC_transporter-like_ATP-bd"/>
</dbReference>
<keyword evidence="5" id="KW-0175">Coiled coil</keyword>
<evidence type="ECO:0000313" key="9">
    <source>
        <dbReference type="Proteomes" id="UP001158576"/>
    </source>
</evidence>
<dbReference type="NCBIfam" id="NF000355">
    <property type="entry name" value="ribo_prot_ABC_F"/>
    <property type="match status" value="1"/>
</dbReference>
<evidence type="ECO:0000256" key="5">
    <source>
        <dbReference type="SAM" id="Coils"/>
    </source>
</evidence>
<feature type="compositionally biased region" description="Basic and acidic residues" evidence="6">
    <location>
        <begin position="179"/>
        <end position="189"/>
    </location>
</feature>
<dbReference type="InterPro" id="IPR003593">
    <property type="entry name" value="AAA+_ATPase"/>
</dbReference>
<feature type="region of interest" description="Disordered" evidence="6">
    <location>
        <begin position="658"/>
        <end position="701"/>
    </location>
</feature>
<feature type="compositionally biased region" description="Acidic residues" evidence="6">
    <location>
        <begin position="274"/>
        <end position="292"/>
    </location>
</feature>
<evidence type="ECO:0000256" key="3">
    <source>
        <dbReference type="ARBA" id="ARBA00022741"/>
    </source>
</evidence>
<proteinExistence type="inferred from homology"/>
<dbReference type="PROSITE" id="PS00211">
    <property type="entry name" value="ABC_TRANSPORTER_1"/>
    <property type="match status" value="2"/>
</dbReference>
<feature type="compositionally biased region" description="Basic and acidic residues" evidence="6">
    <location>
        <begin position="18"/>
        <end position="27"/>
    </location>
</feature>
<dbReference type="InterPro" id="IPR027417">
    <property type="entry name" value="P-loop_NTPase"/>
</dbReference>
<protein>
    <submittedName>
        <fullName evidence="8">Oidioi.mRNA.OKI2018_I69.PAR.g12672.t1.cds</fullName>
    </submittedName>
</protein>